<proteinExistence type="predicted"/>
<gene>
    <name evidence="1" type="primary">URE1_2</name>
    <name evidence="1" type="ORF">H2199_007626</name>
</gene>
<dbReference type="EC" id="3.5.1.5" evidence="1"/>
<organism evidence="1 2">
    <name type="scientific">Coniosporium tulheliwenetii</name>
    <dbReference type="NCBI Taxonomy" id="3383036"/>
    <lineage>
        <taxon>Eukaryota</taxon>
        <taxon>Fungi</taxon>
        <taxon>Dikarya</taxon>
        <taxon>Ascomycota</taxon>
        <taxon>Pezizomycotina</taxon>
        <taxon>Dothideomycetes</taxon>
        <taxon>Dothideomycetes incertae sedis</taxon>
        <taxon>Coniosporium</taxon>
    </lineage>
</organism>
<keyword evidence="1" id="KW-0378">Hydrolase</keyword>
<dbReference type="EMBL" id="JAPDRP010000023">
    <property type="protein sequence ID" value="KAJ9637339.1"/>
    <property type="molecule type" value="Genomic_DNA"/>
</dbReference>
<name>A0ACC2YPV6_9PEZI</name>
<evidence type="ECO:0000313" key="1">
    <source>
        <dbReference type="EMBL" id="KAJ9637339.1"/>
    </source>
</evidence>
<evidence type="ECO:0000313" key="2">
    <source>
        <dbReference type="Proteomes" id="UP001172680"/>
    </source>
</evidence>
<sequence length="756" mass="81808">MPKRPSLTLLQIEGTFPTGTGLVTVYDAISSDDGDLEKALYGSFLPIPSKDLFPLPDAGEYDMKKQPGAVVPVREGRIIMNEGRKRVRLRVINRGDRPVNVGSHYNFIEANPQLDFDRIIAYGYRLDVAANMYVRFEPGDTKTVALVRIGGHRVISGGNNIAPGPVDQSRVEEITKRLQEKGFAHTPDSMEDDTPIEPFSMSRQAYCDALGPTTGDLVRLGSTDLWIKVEKNLTHYGDECTFGDGRNLRDGMGQASGRSDAETLDTVIINVLVVDWSGIFKADIGIKDGVIVGIGKAGNPDVMEGVDREMIVGSCTDVIAGEGKIVTAGGIDTHVHFTCPQQAYEAISAGITTMVGGGTGPSPGSNFIRGMLQAWDGLPVNVGVTGKGSDSGKRGLQEQCAAGVAGLKIHEDWGATPAAIDTCLSVCDEYDVQCLLHSDSLNECGFVEQTVKAFNNRTIHAYHAEGAGGGHAPDIISVVEHSNVLPSSTNSTRPYTRNTLDEHIDMLMICHNLSRNIPTDVALAESRIRGKTMAAEDVLHDLGAISMMSSDSHAMGRCGEVIVRTWNTAHKNKVQRGTLKEDEGTDADNFRVKRYISKYTINPAIAQGMSHIVGSVEVGKLADLVLWMPAEFGTKPNLVIKGGMISYAQMGDPNASTPYVEPFIMRPMFAPLVPSTSISFVSRASIKSGIIASYNLRKRIEAVKNCRNIGKKDMKYNATMPKMSVDPESYDVEADGQLCTAEPAPEVPLGQQYYVY</sequence>
<protein>
    <submittedName>
        <fullName evidence="1">Urease</fullName>
        <ecNumber evidence="1">3.5.1.5</ecNumber>
    </submittedName>
</protein>
<dbReference type="Proteomes" id="UP001172680">
    <property type="component" value="Unassembled WGS sequence"/>
</dbReference>
<reference evidence="1" key="1">
    <citation type="submission" date="2022-10" db="EMBL/GenBank/DDBJ databases">
        <title>Culturing micro-colonial fungi from biological soil crusts in the Mojave desert and describing Neophaeococcomyces mojavensis, and introducing the new genera and species Taxawa tesnikishii.</title>
        <authorList>
            <person name="Kurbessoian T."/>
            <person name="Stajich J.E."/>
        </authorList>
    </citation>
    <scope>NUCLEOTIDE SEQUENCE</scope>
    <source>
        <strain evidence="1">JES_115</strain>
    </source>
</reference>
<keyword evidence="2" id="KW-1185">Reference proteome</keyword>
<accession>A0ACC2YPV6</accession>
<comment type="caution">
    <text evidence="1">The sequence shown here is derived from an EMBL/GenBank/DDBJ whole genome shotgun (WGS) entry which is preliminary data.</text>
</comment>